<feature type="region of interest" description="Disordered" evidence="2">
    <location>
        <begin position="131"/>
        <end position="204"/>
    </location>
</feature>
<organism evidence="4 6">
    <name type="scientific">Dracunculus medinensis</name>
    <name type="common">Guinea worm</name>
    <dbReference type="NCBI Taxonomy" id="318479"/>
    <lineage>
        <taxon>Eukaryota</taxon>
        <taxon>Metazoa</taxon>
        <taxon>Ecdysozoa</taxon>
        <taxon>Nematoda</taxon>
        <taxon>Chromadorea</taxon>
        <taxon>Rhabditida</taxon>
        <taxon>Spirurina</taxon>
        <taxon>Dracunculoidea</taxon>
        <taxon>Dracunculidae</taxon>
        <taxon>Dracunculus</taxon>
    </lineage>
</organism>
<dbReference type="GO" id="GO:0010212">
    <property type="term" value="P:response to ionizing radiation"/>
    <property type="evidence" value="ECO:0007669"/>
    <property type="project" value="TreeGrafter"/>
</dbReference>
<evidence type="ECO:0000313" key="6">
    <source>
        <dbReference type="WBParaSite" id="DME_0000461501-mRNA-1"/>
    </source>
</evidence>
<gene>
    <name evidence="3" type="ORF">DME_LOCUS8498</name>
</gene>
<evidence type="ECO:0000256" key="1">
    <source>
        <dbReference type="ARBA" id="ARBA00023125"/>
    </source>
</evidence>
<keyword evidence="1" id="KW-0238">DNA-binding</keyword>
<dbReference type="EMBL" id="UYYG01001169">
    <property type="protein sequence ID" value="VDN58525.1"/>
    <property type="molecule type" value="Genomic_DNA"/>
</dbReference>
<evidence type="ECO:0000313" key="4">
    <source>
        <dbReference type="Proteomes" id="UP000038040"/>
    </source>
</evidence>
<evidence type="ECO:0000313" key="3">
    <source>
        <dbReference type="EMBL" id="VDN58525.1"/>
    </source>
</evidence>
<protein>
    <submittedName>
        <fullName evidence="6">SOSS complex subunit B1</fullName>
    </submittedName>
</protein>
<dbReference type="CDD" id="cd04491">
    <property type="entry name" value="SoSSB_OBF"/>
    <property type="match status" value="1"/>
</dbReference>
<dbReference type="Proteomes" id="UP000038040">
    <property type="component" value="Unplaced"/>
</dbReference>
<evidence type="ECO:0000256" key="2">
    <source>
        <dbReference type="SAM" id="MobiDB-lite"/>
    </source>
</evidence>
<dbReference type="WBParaSite" id="DME_0000461501-mRNA-1">
    <property type="protein sequence ID" value="DME_0000461501-mRNA-1"/>
    <property type="gene ID" value="DME_0000461501"/>
</dbReference>
<feature type="compositionally biased region" description="Polar residues" evidence="2">
    <location>
        <begin position="179"/>
        <end position="189"/>
    </location>
</feature>
<keyword evidence="5" id="KW-1185">Reference proteome</keyword>
<dbReference type="SUPFAM" id="SSF50249">
    <property type="entry name" value="Nucleic acid-binding proteins"/>
    <property type="match status" value="1"/>
</dbReference>
<sequence length="204" mass="22146">MSAEMNRPMVIAQLGPLMKNINLSFIVIDIVMAVLGHSRRTPQGHDVRTVRVADATGSISMGVWDELGGCISTGDIWRLRNGYTTVYKGTLNLSCGKLGDLQKTGEFFMLYSELPNMSEFSAELAAKYPTLRKGSPDEDVNNGQSGNNGSSAQNAPSGNSSATQKSQQSSTQRPIKRTGSLSISHTQITRRVDLPFPKNPRLLS</sequence>
<dbReference type="STRING" id="318479.A0A158Q4D4"/>
<reference evidence="6" key="1">
    <citation type="submission" date="2016-04" db="UniProtKB">
        <authorList>
            <consortium name="WormBaseParasite"/>
        </authorList>
    </citation>
    <scope>IDENTIFICATION</scope>
</reference>
<dbReference type="PANTHER" id="PTHR13356">
    <property type="entry name" value="OB FOLD NUCLEIC ACID BINDING PROTEIN-RELATED"/>
    <property type="match status" value="1"/>
</dbReference>
<dbReference type="GO" id="GO:0000724">
    <property type="term" value="P:double-strand break repair via homologous recombination"/>
    <property type="evidence" value="ECO:0007669"/>
    <property type="project" value="TreeGrafter"/>
</dbReference>
<proteinExistence type="predicted"/>
<dbReference type="InterPro" id="IPR051231">
    <property type="entry name" value="SOSS-B"/>
</dbReference>
<dbReference type="AlphaFoldDB" id="A0A158Q4D4"/>
<dbReference type="GO" id="GO:0003677">
    <property type="term" value="F:DNA binding"/>
    <property type="evidence" value="ECO:0007669"/>
    <property type="project" value="UniProtKB-KW"/>
</dbReference>
<dbReference type="GO" id="GO:0044818">
    <property type="term" value="P:mitotic G2/M transition checkpoint"/>
    <property type="evidence" value="ECO:0007669"/>
    <property type="project" value="TreeGrafter"/>
</dbReference>
<dbReference type="OrthoDB" id="295715at2759"/>
<reference evidence="3 5" key="2">
    <citation type="submission" date="2018-11" db="EMBL/GenBank/DDBJ databases">
        <authorList>
            <consortium name="Pathogen Informatics"/>
        </authorList>
    </citation>
    <scope>NUCLEOTIDE SEQUENCE [LARGE SCALE GENOMIC DNA]</scope>
</reference>
<name>A0A158Q4D4_DRAME</name>
<feature type="compositionally biased region" description="Low complexity" evidence="2">
    <location>
        <begin position="141"/>
        <end position="172"/>
    </location>
</feature>
<dbReference type="GO" id="GO:0005694">
    <property type="term" value="C:chromosome"/>
    <property type="evidence" value="ECO:0007669"/>
    <property type="project" value="UniProtKB-ARBA"/>
</dbReference>
<accession>A0A158Q4D4</accession>
<dbReference type="InterPro" id="IPR012340">
    <property type="entry name" value="NA-bd_OB-fold"/>
</dbReference>
<evidence type="ECO:0000313" key="5">
    <source>
        <dbReference type="Proteomes" id="UP000274756"/>
    </source>
</evidence>
<dbReference type="PANTHER" id="PTHR13356:SF0">
    <property type="entry name" value="SOSS COMPLEX SUBUNIT B HOMOLOG"/>
    <property type="match status" value="1"/>
</dbReference>
<dbReference type="Proteomes" id="UP000274756">
    <property type="component" value="Unassembled WGS sequence"/>
</dbReference>
<dbReference type="FunFam" id="2.40.50.140:FF:000072">
    <property type="entry name" value="SOSS complex subunit B2"/>
    <property type="match status" value="1"/>
</dbReference>
<dbReference type="GO" id="GO:0070876">
    <property type="term" value="C:SOSS complex"/>
    <property type="evidence" value="ECO:0007669"/>
    <property type="project" value="TreeGrafter"/>
</dbReference>
<dbReference type="Gene3D" id="2.40.50.140">
    <property type="entry name" value="Nucleic acid-binding proteins"/>
    <property type="match status" value="1"/>
</dbReference>